<dbReference type="PROSITE" id="PS50045">
    <property type="entry name" value="SIGMA54_INTERACT_4"/>
    <property type="match status" value="1"/>
</dbReference>
<name>I9KVK9_9THEO</name>
<dbReference type="Pfam" id="PF00158">
    <property type="entry name" value="Sigma54_activat"/>
    <property type="match status" value="1"/>
</dbReference>
<dbReference type="InterPro" id="IPR003593">
    <property type="entry name" value="AAA+_ATPase"/>
</dbReference>
<organism evidence="7 8">
    <name type="scientific">Thermoanaerobacter siderophilus SR4</name>
    <dbReference type="NCBI Taxonomy" id="880478"/>
    <lineage>
        <taxon>Bacteria</taxon>
        <taxon>Bacillati</taxon>
        <taxon>Bacillota</taxon>
        <taxon>Clostridia</taxon>
        <taxon>Thermoanaerobacterales</taxon>
        <taxon>Thermoanaerobacteraceae</taxon>
        <taxon>Thermoanaerobacter</taxon>
    </lineage>
</organism>
<reference evidence="7 8" key="1">
    <citation type="submission" date="2012-02" db="EMBL/GenBank/DDBJ databases">
        <title>Improved High-Quality Draft sequence of Thermoanaerobacter siderophilus SR4.</title>
        <authorList>
            <consortium name="US DOE Joint Genome Institute"/>
            <person name="Lucas S."/>
            <person name="Han J."/>
            <person name="Lapidus A."/>
            <person name="Cheng J.-F."/>
            <person name="Goodwin L."/>
            <person name="Pitluck S."/>
            <person name="Peters L."/>
            <person name="Detter J.C."/>
            <person name="Han C."/>
            <person name="Tapia R."/>
            <person name="Land M."/>
            <person name="Hauser L."/>
            <person name="Kyrpides N."/>
            <person name="Ivanova N."/>
            <person name="Pagani I."/>
            <person name="Hemme C."/>
            <person name="Woyke T."/>
        </authorList>
    </citation>
    <scope>NUCLEOTIDE SEQUENCE [LARGE SCALE GENOMIC DNA]</scope>
    <source>
        <strain evidence="7 8">SR4</strain>
    </source>
</reference>
<dbReference type="Proteomes" id="UP000005110">
    <property type="component" value="Chromosome"/>
</dbReference>
<evidence type="ECO:0000256" key="4">
    <source>
        <dbReference type="ARBA" id="ARBA00023125"/>
    </source>
</evidence>
<dbReference type="AlphaFoldDB" id="I9KVK9"/>
<dbReference type="RefSeq" id="WP_006570278.1">
    <property type="nucleotide sequence ID" value="NZ_CM001486.1"/>
</dbReference>
<evidence type="ECO:0000256" key="2">
    <source>
        <dbReference type="ARBA" id="ARBA00022840"/>
    </source>
</evidence>
<dbReference type="GO" id="GO:0003677">
    <property type="term" value="F:DNA binding"/>
    <property type="evidence" value="ECO:0007669"/>
    <property type="project" value="UniProtKB-KW"/>
</dbReference>
<evidence type="ECO:0000256" key="3">
    <source>
        <dbReference type="ARBA" id="ARBA00023015"/>
    </source>
</evidence>
<dbReference type="EMBL" id="CM001486">
    <property type="protein sequence ID" value="EIW00921.1"/>
    <property type="molecule type" value="Genomic_DNA"/>
</dbReference>
<keyword evidence="1" id="KW-0547">Nucleotide-binding</keyword>
<dbReference type="InterPro" id="IPR025943">
    <property type="entry name" value="Sigma_54_int_dom_ATP-bd_2"/>
</dbReference>
<dbReference type="PANTHER" id="PTHR32071:SF57">
    <property type="entry name" value="C4-DICARBOXYLATE TRANSPORT TRANSCRIPTIONAL REGULATORY PROTEIN DCTD"/>
    <property type="match status" value="1"/>
</dbReference>
<dbReference type="InterPro" id="IPR002078">
    <property type="entry name" value="Sigma_54_int"/>
</dbReference>
<keyword evidence="3" id="KW-0805">Transcription regulation</keyword>
<dbReference type="Gene3D" id="1.10.10.60">
    <property type="entry name" value="Homeodomain-like"/>
    <property type="match status" value="1"/>
</dbReference>
<dbReference type="Gene3D" id="1.10.8.60">
    <property type="match status" value="1"/>
</dbReference>
<keyword evidence="8" id="KW-1185">Reference proteome</keyword>
<dbReference type="PROSITE" id="PS00675">
    <property type="entry name" value="SIGMA54_INTERACT_1"/>
    <property type="match status" value="1"/>
</dbReference>
<dbReference type="Pfam" id="PF25601">
    <property type="entry name" value="AAA_lid_14"/>
    <property type="match status" value="1"/>
</dbReference>
<evidence type="ECO:0000313" key="7">
    <source>
        <dbReference type="EMBL" id="EIW00921.1"/>
    </source>
</evidence>
<dbReference type="PROSITE" id="PS00688">
    <property type="entry name" value="SIGMA54_INTERACT_3"/>
    <property type="match status" value="1"/>
</dbReference>
<keyword evidence="5" id="KW-0804">Transcription</keyword>
<dbReference type="HOGENOM" id="CLU_039174_0_0_9"/>
<dbReference type="GO" id="GO:0006355">
    <property type="term" value="P:regulation of DNA-templated transcription"/>
    <property type="evidence" value="ECO:0007669"/>
    <property type="project" value="InterPro"/>
</dbReference>
<protein>
    <submittedName>
        <fullName evidence="7">Sigma-54 interacting regulator</fullName>
    </submittedName>
</protein>
<gene>
    <name evidence="7" type="ORF">ThesiDRAFT1_2054</name>
</gene>
<dbReference type="FunFam" id="3.40.50.300:FF:000006">
    <property type="entry name" value="DNA-binding transcriptional regulator NtrC"/>
    <property type="match status" value="1"/>
</dbReference>
<evidence type="ECO:0000313" key="8">
    <source>
        <dbReference type="Proteomes" id="UP000005110"/>
    </source>
</evidence>
<dbReference type="GO" id="GO:0005524">
    <property type="term" value="F:ATP binding"/>
    <property type="evidence" value="ECO:0007669"/>
    <property type="project" value="UniProtKB-KW"/>
</dbReference>
<dbReference type="InterPro" id="IPR027417">
    <property type="entry name" value="P-loop_NTPase"/>
</dbReference>
<dbReference type="PANTHER" id="PTHR32071">
    <property type="entry name" value="TRANSCRIPTIONAL REGULATORY PROTEIN"/>
    <property type="match status" value="1"/>
</dbReference>
<sequence length="526" mass="60253">MRKAFIDSFIDSLKETFGLVANLPEKCFSFISLSKTGYRVWAPPCTPNCPEGTACPYELILSFKLEEDVFVVALPKNIDRDLKLTPALLIKFLLTVLEILYIPEQKSDNLLITEALQFLANQFNIEFFLFDNKGQLILSQTHSPIQLSTFTLWEKLSQTGEPEGFIKTRWGNFYYRIFTKDGITTGSIVWKTEPAKLEENKFLFHDDSFFTIPGKNPRFLEIKDLVRQIAVTDSTVLLQGESGTGKELFARYIHYLSPRKNHPFIAINCAAIPDNLLESELFGYEDGSFTGARRGGKPGKFELANGGTIFLDEIGDMPLQLQAKLLRVLENRQVERIGATVSRPIDVRIIAATNKNLKELIDAKLFREDLFFRLNVFPVFIPPLRERRDDILLLLDFYLKNICLEQDKPFKIFSPEAIEILQNYDWPGNIRELKNVVTYAVSICKGDIITLHYLPKYLQNGLSSTKSQFGEVKTTHPIIQVDQLKDQLEILLAKYGNSTQSKKLIAQELGISLATLYRWLRKYHLR</sequence>
<evidence type="ECO:0000256" key="1">
    <source>
        <dbReference type="ARBA" id="ARBA00022741"/>
    </source>
</evidence>
<dbReference type="InterPro" id="IPR025662">
    <property type="entry name" value="Sigma_54_int_dom_ATP-bd_1"/>
</dbReference>
<dbReference type="InterPro" id="IPR058031">
    <property type="entry name" value="AAA_lid_NorR"/>
</dbReference>
<keyword evidence="4" id="KW-0238">DNA-binding</keyword>
<dbReference type="SUPFAM" id="SSF52540">
    <property type="entry name" value="P-loop containing nucleoside triphosphate hydrolases"/>
    <property type="match status" value="1"/>
</dbReference>
<proteinExistence type="predicted"/>
<keyword evidence="2" id="KW-0067">ATP-binding</keyword>
<dbReference type="Gene3D" id="3.40.50.300">
    <property type="entry name" value="P-loop containing nucleotide triphosphate hydrolases"/>
    <property type="match status" value="1"/>
</dbReference>
<dbReference type="InterPro" id="IPR025944">
    <property type="entry name" value="Sigma_54_int_dom_CS"/>
</dbReference>
<accession>I9KVK9</accession>
<evidence type="ECO:0000256" key="5">
    <source>
        <dbReference type="ARBA" id="ARBA00023163"/>
    </source>
</evidence>
<dbReference type="CDD" id="cd00009">
    <property type="entry name" value="AAA"/>
    <property type="match status" value="1"/>
</dbReference>
<feature type="domain" description="Sigma-54 factor interaction" evidence="6">
    <location>
        <begin position="212"/>
        <end position="442"/>
    </location>
</feature>
<dbReference type="PROSITE" id="PS00676">
    <property type="entry name" value="SIGMA54_INTERACT_2"/>
    <property type="match status" value="1"/>
</dbReference>
<dbReference type="SMART" id="SM00382">
    <property type="entry name" value="AAA"/>
    <property type="match status" value="1"/>
</dbReference>
<dbReference type="PATRIC" id="fig|880478.3.peg.460"/>
<evidence type="ECO:0000259" key="6">
    <source>
        <dbReference type="PROSITE" id="PS50045"/>
    </source>
</evidence>